<keyword evidence="6" id="KW-0479">Metal-binding</keyword>
<dbReference type="InterPro" id="IPR000014">
    <property type="entry name" value="PAS"/>
</dbReference>
<keyword evidence="12 15" id="KW-0472">Membrane</keyword>
<dbReference type="NCBIfam" id="TIGR00229">
    <property type="entry name" value="sensory_box"/>
    <property type="match status" value="1"/>
</dbReference>
<dbReference type="GO" id="GO:0046872">
    <property type="term" value="F:metal ion binding"/>
    <property type="evidence" value="ECO:0007669"/>
    <property type="project" value="UniProtKB-KW"/>
</dbReference>
<feature type="domain" description="Guanylate cyclase" evidence="16">
    <location>
        <begin position="1262"/>
        <end position="1393"/>
    </location>
</feature>
<comment type="similarity">
    <text evidence="14">Belongs to the adenylyl cyclase class-4/guanylyl cyclase family.</text>
</comment>
<dbReference type="SUPFAM" id="SSF55785">
    <property type="entry name" value="PYP-like sensor domain (PAS domain)"/>
    <property type="match status" value="1"/>
</dbReference>
<comment type="cofactor">
    <cofactor evidence="2">
        <name>Mg(2+)</name>
        <dbReference type="ChEBI" id="CHEBI:18420"/>
    </cofactor>
</comment>
<dbReference type="Proteomes" id="UP000179807">
    <property type="component" value="Unassembled WGS sequence"/>
</dbReference>
<keyword evidence="5 15" id="KW-0812">Transmembrane</keyword>
<evidence type="ECO:0000256" key="2">
    <source>
        <dbReference type="ARBA" id="ARBA00001946"/>
    </source>
</evidence>
<dbReference type="InterPro" id="IPR018297">
    <property type="entry name" value="A/G_cyclase_CS"/>
</dbReference>
<feature type="transmembrane region" description="Helical" evidence="15">
    <location>
        <begin position="278"/>
        <end position="298"/>
    </location>
</feature>
<dbReference type="CDD" id="cd07302">
    <property type="entry name" value="CHD"/>
    <property type="match status" value="1"/>
</dbReference>
<dbReference type="GO" id="GO:0007189">
    <property type="term" value="P:adenylate cyclase-activating G protein-coupled receptor signaling pathway"/>
    <property type="evidence" value="ECO:0007669"/>
    <property type="project" value="TreeGrafter"/>
</dbReference>
<evidence type="ECO:0000256" key="14">
    <source>
        <dbReference type="RuleBase" id="RU000405"/>
    </source>
</evidence>
<evidence type="ECO:0000256" key="10">
    <source>
        <dbReference type="ARBA" id="ARBA00022989"/>
    </source>
</evidence>
<dbReference type="Pfam" id="PF13426">
    <property type="entry name" value="PAS_9"/>
    <property type="match status" value="1"/>
</dbReference>
<feature type="transmembrane region" description="Helical" evidence="15">
    <location>
        <begin position="221"/>
        <end position="239"/>
    </location>
</feature>
<reference evidence="17" key="1">
    <citation type="submission" date="2016-10" db="EMBL/GenBank/DDBJ databases">
        <authorList>
            <person name="Benchimol M."/>
            <person name="Almeida L.G."/>
            <person name="Vasconcelos A.T."/>
            <person name="Perreira-Neves A."/>
            <person name="Rosa I.A."/>
            <person name="Tasca T."/>
            <person name="Bogo M.R."/>
            <person name="de Souza W."/>
        </authorList>
    </citation>
    <scope>NUCLEOTIDE SEQUENCE [LARGE SCALE GENOMIC DNA]</scope>
    <source>
        <strain evidence="17">K</strain>
    </source>
</reference>
<evidence type="ECO:0000259" key="16">
    <source>
        <dbReference type="PROSITE" id="PS50125"/>
    </source>
</evidence>
<comment type="caution">
    <text evidence="17">The sequence shown here is derived from an EMBL/GenBank/DDBJ whole genome shotgun (WGS) entry which is preliminary data.</text>
</comment>
<proteinExistence type="inferred from homology"/>
<accession>A0A1J4JP58</accession>
<dbReference type="PROSITE" id="PS50125">
    <property type="entry name" value="GUANYLATE_CYCLASE_2"/>
    <property type="match status" value="1"/>
</dbReference>
<sequence length="1451" mass="168061">MDWTNWEGLEHWYYFNHFGHFFNSSRPLPSILYSILNIIIFIQVIPIFSSFILVSTYTMNPIIESLAFLCKIIIYLYFIPHRVMSILLFLLMILFSTFVLVASPLKSGRMLKNSMVTFVRIMTEILCPIFLIWSAATVQRISIFYLDDKSELPFLVIAIITTIGLFVLFLMVSYFTSRTMFMRDFYFETWNTTHNLVLVLGGILDMQCWIFQKLYSTKGAYISLGIAMLFNLIICISSLQLPYLQSTTNTMAIILIFFFVLLHILHFVVVQFPDFDYYLHNLMITIILIISIVLGPILHNYMISLFLDVYLKYDEREMELEALDNPSDDFHHLNETFHFRLSKFDTVKLRQLFLCDKRKAEKFANFLLNNSTNTNDILESYRILNILQNPPSQRIIEHTTYKFDSAQLLCDLQYDAIARTLPDEAIETLIDHLNAKSLTIKRNISAIIDCIQMTNKNDAFNMVKNYSKECNEYEMLASFFLVHAPYSPQITHEIATYFNILRGDMEQSQTWLQNTDGLKRTSSSYSGYRSRLSVNLSSAKLSELNGLQRFNSQRALQKVTSNAYRGSIIFFACTFIIAMVCIFYDYDPSTIAFVISDMVSSASVQLSTFALAPLYNLFVLMADILSDCTPSNSKKFENLFNHVIIPFNSGVGQIITALELITKALRSINFDHKTQLQSYDEFTVTPVKGADVSLQMLMNQIYKLSETAPKGKCQFKYLQFVNEFMQKISFSFDPLLNLKESFFDYSFLSIDRYQKNHLRDFIILSVYLIVFLFIGFCYVEFAALIERKRFWTVFTELDGSDLDKYQKSLLQVQNKVDNSIFDLDPNLLAPDEVESPETDRLILTNELIPLPKPKKQFNSFPLATVITLILFLTVMFLYQYPIKSTLFLEIDLDNVSHLLQKIIIQHTYKVIEHTNRALYTAVPISTSLLENKEDLIAKFEDTYDFIDLKPYLDKRYTFFKDANEFLIELKNVRIESLIYGEKWFVFSLDDNYFNMVWLAFNNITGLSNQISEWYFDKHQELNTIRTIFSHSSKLILAILLIIYFHIILFKLKSYKCEFESLKSLVLILPSPYFLSTANIIEAFKRHSSQKVGSGRFQSRYIIKHSVNPIIVIDSNRLIQDANMATVELFGYKRDLLIRSDLKSLFDVNDTQSEDFFAQINFINDNNTQNLPTREFNLFALAQDGSKIPVNTILIQISDSENTDSPAFAVMLRDRTDFLKQDEEYRSMQHQVESLLLRIMPKVMVTKLLSNNQDLHFQVDRATFIFIGIINFNQWCKIHTHTEIMELLDIIVSVFDKKISYFKSLVKIKIINGTYMAAGGLFKEVSEKPHEVEMVEFALKCLKWMNKRNILAQTNIQLQIGINTGGPIIAGILGRDKPLFDVYGDAVNVAARLETSASSNEIQISEETAGALPEGMCTMRKRDHVMLKGKGEASTYIITIDRNRRSSSLFEF</sequence>
<dbReference type="GO" id="GO:0005886">
    <property type="term" value="C:plasma membrane"/>
    <property type="evidence" value="ECO:0007669"/>
    <property type="project" value="TreeGrafter"/>
</dbReference>
<feature type="transmembrane region" description="Helical" evidence="15">
    <location>
        <begin position="152"/>
        <end position="175"/>
    </location>
</feature>
<evidence type="ECO:0000256" key="6">
    <source>
        <dbReference type="ARBA" id="ARBA00022723"/>
    </source>
</evidence>
<organism evidence="17 18">
    <name type="scientific">Tritrichomonas foetus</name>
    <dbReference type="NCBI Taxonomy" id="1144522"/>
    <lineage>
        <taxon>Eukaryota</taxon>
        <taxon>Metamonada</taxon>
        <taxon>Parabasalia</taxon>
        <taxon>Tritrichomonadida</taxon>
        <taxon>Tritrichomonadidae</taxon>
        <taxon>Tritrichomonas</taxon>
    </lineage>
</organism>
<dbReference type="EC" id="4.6.1.1" evidence="4"/>
<keyword evidence="7" id="KW-0547">Nucleotide-binding</keyword>
<gene>
    <name evidence="17" type="ORF">TRFO_32232</name>
</gene>
<name>A0A1J4JP58_9EUKA</name>
<keyword evidence="9" id="KW-0460">Magnesium</keyword>
<dbReference type="PROSITE" id="PS00452">
    <property type="entry name" value="GUANYLATE_CYCLASE_1"/>
    <property type="match status" value="1"/>
</dbReference>
<dbReference type="Pfam" id="PF00211">
    <property type="entry name" value="Guanylate_cyc"/>
    <property type="match status" value="1"/>
</dbReference>
<evidence type="ECO:0000256" key="11">
    <source>
        <dbReference type="ARBA" id="ARBA00022998"/>
    </source>
</evidence>
<feature type="transmembrane region" description="Helical" evidence="15">
    <location>
        <begin position="61"/>
        <end position="79"/>
    </location>
</feature>
<feature type="transmembrane region" description="Helical" evidence="15">
    <location>
        <begin position="85"/>
        <end position="105"/>
    </location>
</feature>
<comment type="catalytic activity">
    <reaction evidence="1">
        <text>ATP = 3',5'-cyclic AMP + diphosphate</text>
        <dbReference type="Rhea" id="RHEA:15389"/>
        <dbReference type="ChEBI" id="CHEBI:30616"/>
        <dbReference type="ChEBI" id="CHEBI:33019"/>
        <dbReference type="ChEBI" id="CHEBI:58165"/>
        <dbReference type="EC" id="4.6.1.1"/>
    </reaction>
</comment>
<keyword evidence="18" id="KW-1185">Reference proteome</keyword>
<dbReference type="VEuPathDB" id="TrichDB:TRFO_32232"/>
<evidence type="ECO:0000256" key="7">
    <source>
        <dbReference type="ARBA" id="ARBA00022741"/>
    </source>
</evidence>
<dbReference type="RefSeq" id="XP_068354071.1">
    <property type="nucleotide sequence ID" value="XM_068508394.1"/>
</dbReference>
<evidence type="ECO:0000256" key="9">
    <source>
        <dbReference type="ARBA" id="ARBA00022842"/>
    </source>
</evidence>
<keyword evidence="13 14" id="KW-0456">Lyase</keyword>
<feature type="transmembrane region" description="Helical" evidence="15">
    <location>
        <begin position="606"/>
        <end position="625"/>
    </location>
</feature>
<dbReference type="SMART" id="SM00044">
    <property type="entry name" value="CYCc"/>
    <property type="match status" value="1"/>
</dbReference>
<dbReference type="GO" id="GO:0004016">
    <property type="term" value="F:adenylate cyclase activity"/>
    <property type="evidence" value="ECO:0007669"/>
    <property type="project" value="UniProtKB-EC"/>
</dbReference>
<keyword evidence="8" id="KW-0067">ATP-binding</keyword>
<evidence type="ECO:0000313" key="18">
    <source>
        <dbReference type="Proteomes" id="UP000179807"/>
    </source>
</evidence>
<dbReference type="Gene3D" id="3.30.450.20">
    <property type="entry name" value="PAS domain"/>
    <property type="match status" value="1"/>
</dbReference>
<dbReference type="GO" id="GO:0005524">
    <property type="term" value="F:ATP binding"/>
    <property type="evidence" value="ECO:0007669"/>
    <property type="project" value="UniProtKB-KW"/>
</dbReference>
<dbReference type="SUPFAM" id="SSF55073">
    <property type="entry name" value="Nucleotide cyclase"/>
    <property type="match status" value="1"/>
</dbReference>
<evidence type="ECO:0000256" key="8">
    <source>
        <dbReference type="ARBA" id="ARBA00022840"/>
    </source>
</evidence>
<dbReference type="GeneID" id="94843098"/>
<dbReference type="PANTHER" id="PTHR45627">
    <property type="entry name" value="ADENYLATE CYCLASE TYPE 1"/>
    <property type="match status" value="1"/>
</dbReference>
<dbReference type="InterPro" id="IPR035965">
    <property type="entry name" value="PAS-like_dom_sf"/>
</dbReference>
<evidence type="ECO:0000256" key="3">
    <source>
        <dbReference type="ARBA" id="ARBA00004141"/>
    </source>
</evidence>
<dbReference type="InterPro" id="IPR001054">
    <property type="entry name" value="A/G_cyclase"/>
</dbReference>
<feature type="transmembrane region" description="Helical" evidence="15">
    <location>
        <begin position="196"/>
        <end position="215"/>
    </location>
</feature>
<keyword evidence="11" id="KW-0115">cAMP biosynthesis</keyword>
<feature type="transmembrane region" description="Helical" evidence="15">
    <location>
        <begin position="1034"/>
        <end position="1051"/>
    </location>
</feature>
<dbReference type="PANTHER" id="PTHR45627:SF12">
    <property type="entry name" value="ADENYLATE CYCLASE TYPE 2"/>
    <property type="match status" value="1"/>
</dbReference>
<feature type="transmembrane region" description="Helical" evidence="15">
    <location>
        <begin position="251"/>
        <end position="272"/>
    </location>
</feature>
<evidence type="ECO:0000256" key="5">
    <source>
        <dbReference type="ARBA" id="ARBA00022692"/>
    </source>
</evidence>
<dbReference type="EMBL" id="MLAK01000931">
    <property type="protein sequence ID" value="OHT00935.1"/>
    <property type="molecule type" value="Genomic_DNA"/>
</dbReference>
<feature type="transmembrane region" description="Helical" evidence="15">
    <location>
        <begin position="31"/>
        <end position="54"/>
    </location>
</feature>
<dbReference type="InterPro" id="IPR029787">
    <property type="entry name" value="Nucleotide_cyclase"/>
</dbReference>
<evidence type="ECO:0000256" key="13">
    <source>
        <dbReference type="ARBA" id="ARBA00023239"/>
    </source>
</evidence>
<feature type="transmembrane region" description="Helical" evidence="15">
    <location>
        <begin position="563"/>
        <end position="586"/>
    </location>
</feature>
<comment type="subcellular location">
    <subcellularLocation>
        <location evidence="3">Membrane</location>
        <topology evidence="3">Multi-pass membrane protein</topology>
    </subcellularLocation>
</comment>
<protein>
    <recommendedName>
        <fullName evidence="4">adenylate cyclase</fullName>
        <ecNumber evidence="4">4.6.1.1</ecNumber>
    </recommendedName>
</protein>
<evidence type="ECO:0000313" key="17">
    <source>
        <dbReference type="EMBL" id="OHT00935.1"/>
    </source>
</evidence>
<feature type="transmembrane region" description="Helical" evidence="15">
    <location>
        <begin position="859"/>
        <end position="878"/>
    </location>
</feature>
<keyword evidence="10 15" id="KW-1133">Transmembrane helix</keyword>
<evidence type="ECO:0000256" key="1">
    <source>
        <dbReference type="ARBA" id="ARBA00001593"/>
    </source>
</evidence>
<dbReference type="GO" id="GO:0035556">
    <property type="term" value="P:intracellular signal transduction"/>
    <property type="evidence" value="ECO:0007669"/>
    <property type="project" value="InterPro"/>
</dbReference>
<dbReference type="Gene3D" id="3.30.70.1230">
    <property type="entry name" value="Nucleotide cyclase"/>
    <property type="match status" value="1"/>
</dbReference>
<evidence type="ECO:0000256" key="4">
    <source>
        <dbReference type="ARBA" id="ARBA00012201"/>
    </source>
</evidence>
<dbReference type="OrthoDB" id="6127067at2759"/>
<feature type="transmembrane region" description="Helical" evidence="15">
    <location>
        <begin position="761"/>
        <end position="785"/>
    </location>
</feature>
<evidence type="ECO:0000256" key="12">
    <source>
        <dbReference type="ARBA" id="ARBA00023136"/>
    </source>
</evidence>
<feature type="transmembrane region" description="Helical" evidence="15">
    <location>
        <begin position="125"/>
        <end position="146"/>
    </location>
</feature>
<evidence type="ECO:0000256" key="15">
    <source>
        <dbReference type="SAM" id="Phobius"/>
    </source>
</evidence>
<dbReference type="GO" id="GO:0006171">
    <property type="term" value="P:cAMP biosynthetic process"/>
    <property type="evidence" value="ECO:0007669"/>
    <property type="project" value="UniProtKB-KW"/>
</dbReference>